<evidence type="ECO:0000256" key="10">
    <source>
        <dbReference type="ARBA" id="ARBA00022777"/>
    </source>
</evidence>
<keyword evidence="6 15" id="KW-0021">Allosteric enzyme</keyword>
<comment type="subunit">
    <text evidence="15">Homotetramer.</text>
</comment>
<evidence type="ECO:0000256" key="4">
    <source>
        <dbReference type="ARBA" id="ARBA00004679"/>
    </source>
</evidence>
<name>A0ABU0A2I4_9BACI</name>
<protein>
    <recommendedName>
        <fullName evidence="15">ATP-dependent 6-phosphofructokinase</fullName>
        <shortName evidence="15">ATP-PFK</shortName>
        <shortName evidence="15">Phosphofructokinase</shortName>
        <ecNumber evidence="15">2.7.1.11</ecNumber>
    </recommendedName>
    <alternativeName>
        <fullName evidence="15">Phosphohexokinase</fullName>
    </alternativeName>
</protein>
<feature type="binding site" description="in other chain" evidence="15">
    <location>
        <begin position="185"/>
        <end position="187"/>
    </location>
    <ligand>
        <name>ADP</name>
        <dbReference type="ChEBI" id="CHEBI:456216"/>
        <note>allosteric activator; ligand shared between dimeric partners</note>
    </ligand>
</feature>
<feature type="active site" description="Proton acceptor" evidence="15">
    <location>
        <position position="127"/>
    </location>
</feature>
<evidence type="ECO:0000256" key="12">
    <source>
        <dbReference type="ARBA" id="ARBA00022842"/>
    </source>
</evidence>
<keyword evidence="7 15" id="KW-0808">Transferase</keyword>
<dbReference type="InterPro" id="IPR000023">
    <property type="entry name" value="Phosphofructokinase_dom"/>
</dbReference>
<feature type="binding site" description="in other chain" evidence="15">
    <location>
        <position position="211"/>
    </location>
    <ligand>
        <name>ADP</name>
        <dbReference type="ChEBI" id="CHEBI:456216"/>
        <note>allosteric activator; ligand shared between dimeric partners</note>
    </ligand>
</feature>
<evidence type="ECO:0000256" key="2">
    <source>
        <dbReference type="ARBA" id="ARBA00002659"/>
    </source>
</evidence>
<dbReference type="NCBIfam" id="TIGR02482">
    <property type="entry name" value="PFKA_ATP"/>
    <property type="match status" value="1"/>
</dbReference>
<keyword evidence="12 15" id="KW-0460">Magnesium</keyword>
<evidence type="ECO:0000256" key="8">
    <source>
        <dbReference type="ARBA" id="ARBA00022723"/>
    </source>
</evidence>
<feature type="binding site" evidence="15">
    <location>
        <position position="103"/>
    </location>
    <ligand>
        <name>Mg(2+)</name>
        <dbReference type="ChEBI" id="CHEBI:18420"/>
        <note>catalytic</note>
    </ligand>
</feature>
<evidence type="ECO:0000256" key="7">
    <source>
        <dbReference type="ARBA" id="ARBA00022679"/>
    </source>
</evidence>
<comment type="pathway">
    <text evidence="4 15">Carbohydrate degradation; glycolysis; D-glyceraldehyde 3-phosphate and glycerone phosphate from D-glucose: step 3/4.</text>
</comment>
<evidence type="ECO:0000256" key="15">
    <source>
        <dbReference type="HAMAP-Rule" id="MF_00339"/>
    </source>
</evidence>
<keyword evidence="8 15" id="KW-0479">Metal-binding</keyword>
<gene>
    <name evidence="15" type="primary">pfkA</name>
    <name evidence="17" type="ORF">J2S74_004777</name>
</gene>
<comment type="caution">
    <text evidence="15">Lacks conserved residue(s) required for the propagation of feature annotation.</text>
</comment>
<evidence type="ECO:0000256" key="11">
    <source>
        <dbReference type="ARBA" id="ARBA00022840"/>
    </source>
</evidence>
<feature type="binding site" description="in other chain" evidence="15">
    <location>
        <begin position="213"/>
        <end position="215"/>
    </location>
    <ligand>
        <name>ADP</name>
        <dbReference type="ChEBI" id="CHEBI:456216"/>
        <note>allosteric activator; ligand shared between dimeric partners</note>
    </ligand>
</feature>
<comment type="catalytic activity">
    <reaction evidence="14 15">
        <text>beta-D-fructose 6-phosphate + ATP = beta-D-fructose 1,6-bisphosphate + ADP + H(+)</text>
        <dbReference type="Rhea" id="RHEA:16109"/>
        <dbReference type="ChEBI" id="CHEBI:15378"/>
        <dbReference type="ChEBI" id="CHEBI:30616"/>
        <dbReference type="ChEBI" id="CHEBI:32966"/>
        <dbReference type="ChEBI" id="CHEBI:57634"/>
        <dbReference type="ChEBI" id="CHEBI:456216"/>
        <dbReference type="EC" id="2.7.1.11"/>
    </reaction>
</comment>
<dbReference type="Pfam" id="PF00365">
    <property type="entry name" value="PFK"/>
    <property type="match status" value="1"/>
</dbReference>
<evidence type="ECO:0000256" key="1">
    <source>
        <dbReference type="ARBA" id="ARBA00001946"/>
    </source>
</evidence>
<dbReference type="EMBL" id="JAUSUG010000025">
    <property type="protein sequence ID" value="MDQ0257319.1"/>
    <property type="molecule type" value="Genomic_DNA"/>
</dbReference>
<comment type="cofactor">
    <cofactor evidence="1 15">
        <name>Mg(2+)</name>
        <dbReference type="ChEBI" id="CHEBI:18420"/>
    </cofactor>
</comment>
<comment type="function">
    <text evidence="2 15">Catalyzes the phosphorylation of D-fructose 6-phosphate to fructose 1,6-bisphosphate by ATP, the first committing step of glycolysis.</text>
</comment>
<keyword evidence="18" id="KW-1185">Reference proteome</keyword>
<feature type="binding site" evidence="15">
    <location>
        <position position="243"/>
    </location>
    <ligand>
        <name>substrate</name>
        <note>ligand shared between dimeric partners</note>
    </ligand>
</feature>
<evidence type="ECO:0000313" key="17">
    <source>
        <dbReference type="EMBL" id="MDQ0257319.1"/>
    </source>
</evidence>
<dbReference type="HAMAP" id="MF_00339">
    <property type="entry name" value="Phosphofructokinase_I_B1"/>
    <property type="match status" value="1"/>
</dbReference>
<dbReference type="InterPro" id="IPR035966">
    <property type="entry name" value="PKF_sf"/>
</dbReference>
<evidence type="ECO:0000256" key="5">
    <source>
        <dbReference type="ARBA" id="ARBA00022490"/>
    </source>
</evidence>
<feature type="domain" description="Phosphofructokinase" evidence="16">
    <location>
        <begin position="3"/>
        <end position="275"/>
    </location>
</feature>
<dbReference type="Gene3D" id="3.40.50.450">
    <property type="match status" value="1"/>
</dbReference>
<keyword evidence="11 15" id="KW-0067">ATP-binding</keyword>
<feature type="binding site" description="in other chain" evidence="15">
    <location>
        <begin position="125"/>
        <end position="127"/>
    </location>
    <ligand>
        <name>substrate</name>
        <note>ligand shared between dimeric partners</note>
    </ligand>
</feature>
<organism evidence="17 18">
    <name type="scientific">Evansella vedderi</name>
    <dbReference type="NCBI Taxonomy" id="38282"/>
    <lineage>
        <taxon>Bacteria</taxon>
        <taxon>Bacillati</taxon>
        <taxon>Bacillota</taxon>
        <taxon>Bacilli</taxon>
        <taxon>Bacillales</taxon>
        <taxon>Bacillaceae</taxon>
        <taxon>Evansella</taxon>
    </lineage>
</organism>
<proteinExistence type="inferred from homology"/>
<keyword evidence="9 15" id="KW-0547">Nucleotide-binding</keyword>
<dbReference type="PIRSF" id="PIRSF000532">
    <property type="entry name" value="ATP_PFK_prok"/>
    <property type="match status" value="1"/>
</dbReference>
<dbReference type="SUPFAM" id="SSF53784">
    <property type="entry name" value="Phosphofructokinase"/>
    <property type="match status" value="1"/>
</dbReference>
<dbReference type="PROSITE" id="PS00433">
    <property type="entry name" value="PHOSPHOFRUCTOKINASE"/>
    <property type="match status" value="1"/>
</dbReference>
<dbReference type="Proteomes" id="UP001230005">
    <property type="component" value="Unassembled WGS sequence"/>
</dbReference>
<sequence length="320" mass="34835">MKRIAVLTSGGDSPGMNPAIRAVVKKAIYHGLEVYGVYRGYEGLMDGDFRRFELKDVGNIIHRGGTILRSSRSERFKTEEGQKVAIDHLQKYNIDGLVVIGGDGSYRGANALHRKGVKTIGLPGTIDNDINGTDFTLGFSTAVNTVMEAVDKIRDTATSHERAFIIEVMGRDAGDIAAWAGLATGAESIFVPENITAKDKMIDRLNKGYERGKKHSIILVAEGIGTAEEFASYIKEKTNYDTRVSVLGHVQRGGSPVAFDRILGATLGGKAVELLMEGVSGKALGLEKNEISIYDYEYVFKEKPKHPIQVLCNLAIELSI</sequence>
<feature type="binding site" evidence="15">
    <location>
        <position position="11"/>
    </location>
    <ligand>
        <name>ATP</name>
        <dbReference type="ChEBI" id="CHEBI:30616"/>
    </ligand>
</feature>
<comment type="activity regulation">
    <text evidence="15">Allosterically activated by ADP and other diphosphonucleosides, and allosterically inhibited by phosphoenolpyruvate.</text>
</comment>
<dbReference type="PANTHER" id="PTHR13697:SF4">
    <property type="entry name" value="ATP-DEPENDENT 6-PHOSPHOFRUCTOKINASE"/>
    <property type="match status" value="1"/>
</dbReference>
<dbReference type="InterPro" id="IPR012003">
    <property type="entry name" value="ATP_PFK_prok-type"/>
</dbReference>
<feature type="binding site" evidence="15">
    <location>
        <begin position="21"/>
        <end position="25"/>
    </location>
    <ligand>
        <name>ADP</name>
        <dbReference type="ChEBI" id="CHEBI:456216"/>
        <note>allosteric activator; ligand shared between dimeric partners</note>
    </ligand>
</feature>
<evidence type="ECO:0000256" key="14">
    <source>
        <dbReference type="ARBA" id="ARBA00048070"/>
    </source>
</evidence>
<dbReference type="NCBIfam" id="NF002872">
    <property type="entry name" value="PRK03202.1"/>
    <property type="match status" value="1"/>
</dbReference>
<feature type="binding site" evidence="15">
    <location>
        <begin position="72"/>
        <end position="73"/>
    </location>
    <ligand>
        <name>ATP</name>
        <dbReference type="ChEBI" id="CHEBI:30616"/>
    </ligand>
</feature>
<dbReference type="PANTHER" id="PTHR13697">
    <property type="entry name" value="PHOSPHOFRUCTOKINASE"/>
    <property type="match status" value="1"/>
</dbReference>
<dbReference type="EC" id="2.7.1.11" evidence="15"/>
<feature type="binding site" description="in other chain" evidence="15">
    <location>
        <begin position="249"/>
        <end position="252"/>
    </location>
    <ligand>
        <name>substrate</name>
        <note>ligand shared between dimeric partners</note>
    </ligand>
</feature>
<evidence type="ECO:0000259" key="16">
    <source>
        <dbReference type="Pfam" id="PF00365"/>
    </source>
</evidence>
<comment type="subcellular location">
    <subcellularLocation>
        <location evidence="3 15">Cytoplasm</location>
    </subcellularLocation>
</comment>
<evidence type="ECO:0000256" key="6">
    <source>
        <dbReference type="ARBA" id="ARBA00022533"/>
    </source>
</evidence>
<reference evidence="17 18" key="1">
    <citation type="submission" date="2023-07" db="EMBL/GenBank/DDBJ databases">
        <title>Genomic Encyclopedia of Type Strains, Phase IV (KMG-IV): sequencing the most valuable type-strain genomes for metagenomic binning, comparative biology and taxonomic classification.</title>
        <authorList>
            <person name="Goeker M."/>
        </authorList>
    </citation>
    <scope>NUCLEOTIDE SEQUENCE [LARGE SCALE GENOMIC DNA]</scope>
    <source>
        <strain evidence="17 18">DSM 9768</strain>
    </source>
</reference>
<evidence type="ECO:0000313" key="18">
    <source>
        <dbReference type="Proteomes" id="UP001230005"/>
    </source>
</evidence>
<dbReference type="PRINTS" id="PR00476">
    <property type="entry name" value="PHFRCTKINASE"/>
</dbReference>
<feature type="binding site" description="in other chain" evidence="15">
    <location>
        <position position="154"/>
    </location>
    <ligand>
        <name>ADP</name>
        <dbReference type="ChEBI" id="CHEBI:456216"/>
        <note>allosteric activator; ligand shared between dimeric partners</note>
    </ligand>
</feature>
<dbReference type="Gene3D" id="3.40.50.460">
    <property type="entry name" value="Phosphofructokinase domain"/>
    <property type="match status" value="1"/>
</dbReference>
<dbReference type="InterPro" id="IPR015912">
    <property type="entry name" value="Phosphofructokinase_CS"/>
</dbReference>
<dbReference type="GO" id="GO:0003872">
    <property type="term" value="F:6-phosphofructokinase activity"/>
    <property type="evidence" value="ECO:0007669"/>
    <property type="project" value="UniProtKB-EC"/>
</dbReference>
<keyword evidence="10 15" id="KW-0418">Kinase</keyword>
<dbReference type="InterPro" id="IPR022953">
    <property type="entry name" value="ATP_PFK"/>
</dbReference>
<feature type="binding site" description="in other chain" evidence="15">
    <location>
        <position position="222"/>
    </location>
    <ligand>
        <name>substrate</name>
        <note>ligand shared between dimeric partners</note>
    </ligand>
</feature>
<keyword evidence="13 15" id="KW-0324">Glycolysis</keyword>
<feature type="binding site" evidence="15">
    <location>
        <begin position="102"/>
        <end position="105"/>
    </location>
    <ligand>
        <name>ATP</name>
        <dbReference type="ChEBI" id="CHEBI:30616"/>
    </ligand>
</feature>
<comment type="caution">
    <text evidence="17">The sequence shown here is derived from an EMBL/GenBank/DDBJ whole genome shotgun (WGS) entry which is preliminary data.</text>
</comment>
<feature type="binding site" description="in other chain" evidence="15">
    <location>
        <begin position="169"/>
        <end position="171"/>
    </location>
    <ligand>
        <name>substrate</name>
        <note>ligand shared between dimeric partners</note>
    </ligand>
</feature>
<comment type="similarity">
    <text evidence="15">Belongs to the phosphofructokinase type A (PFKA) family. ATP-dependent PFK group I subfamily. Prokaryotic clade 'B1' sub-subfamily.</text>
</comment>
<evidence type="ECO:0000256" key="3">
    <source>
        <dbReference type="ARBA" id="ARBA00004496"/>
    </source>
</evidence>
<evidence type="ECO:0000256" key="13">
    <source>
        <dbReference type="ARBA" id="ARBA00023152"/>
    </source>
</evidence>
<keyword evidence="5 15" id="KW-0963">Cytoplasm</keyword>
<dbReference type="RefSeq" id="WP_307330845.1">
    <property type="nucleotide sequence ID" value="NZ_JAUSUG010000025.1"/>
</dbReference>
<dbReference type="InterPro" id="IPR012828">
    <property type="entry name" value="PFKA_ATP_prok"/>
</dbReference>
<feature type="binding site" evidence="15">
    <location>
        <position position="162"/>
    </location>
    <ligand>
        <name>substrate</name>
        <note>ligand shared between dimeric partners</note>
    </ligand>
</feature>
<evidence type="ECO:0000256" key="9">
    <source>
        <dbReference type="ARBA" id="ARBA00022741"/>
    </source>
</evidence>
<accession>A0ABU0A2I4</accession>